<dbReference type="EMBL" id="CP016076">
    <property type="protein sequence ID" value="APU16724.1"/>
    <property type="molecule type" value="Genomic_DNA"/>
</dbReference>
<keyword evidence="1" id="KW-0472">Membrane</keyword>
<dbReference type="AlphaFoldDB" id="A0AAC9LI29"/>
<protein>
    <submittedName>
        <fullName evidence="3">DUF1206 family protein</fullName>
    </submittedName>
</protein>
<feature type="transmembrane region" description="Helical" evidence="1">
    <location>
        <begin position="205"/>
        <end position="225"/>
    </location>
</feature>
<dbReference type="Pfam" id="PF06724">
    <property type="entry name" value="DUF1206"/>
    <property type="match status" value="3"/>
</dbReference>
<organism evidence="3 4">
    <name type="scientific">Actinoalloteichus fjordicus</name>
    <dbReference type="NCBI Taxonomy" id="1612552"/>
    <lineage>
        <taxon>Bacteria</taxon>
        <taxon>Bacillati</taxon>
        <taxon>Actinomycetota</taxon>
        <taxon>Actinomycetes</taxon>
        <taxon>Pseudonocardiales</taxon>
        <taxon>Pseudonocardiaceae</taxon>
        <taxon>Actinoalloteichus</taxon>
    </lineage>
</organism>
<keyword evidence="1" id="KW-0812">Transmembrane</keyword>
<proteinExistence type="predicted"/>
<feature type="transmembrane region" description="Helical" evidence="1">
    <location>
        <begin position="150"/>
        <end position="173"/>
    </location>
</feature>
<dbReference type="Proteomes" id="UP000185511">
    <property type="component" value="Chromosome"/>
</dbReference>
<evidence type="ECO:0000313" key="4">
    <source>
        <dbReference type="Proteomes" id="UP000185511"/>
    </source>
</evidence>
<feature type="transmembrane region" description="Helical" evidence="1">
    <location>
        <begin position="67"/>
        <end position="88"/>
    </location>
</feature>
<feature type="transmembrane region" description="Helical" evidence="1">
    <location>
        <begin position="245"/>
        <end position="267"/>
    </location>
</feature>
<keyword evidence="4" id="KW-1185">Reference proteome</keyword>
<feature type="domain" description="DUF1206" evidence="2">
    <location>
        <begin position="203"/>
        <end position="270"/>
    </location>
</feature>
<feature type="transmembrane region" description="Helical" evidence="1">
    <location>
        <begin position="22"/>
        <end position="47"/>
    </location>
</feature>
<evidence type="ECO:0000313" key="3">
    <source>
        <dbReference type="EMBL" id="APU16724.1"/>
    </source>
</evidence>
<keyword evidence="1" id="KW-1133">Transmembrane helix</keyword>
<dbReference type="InterPro" id="IPR009597">
    <property type="entry name" value="DUF1206"/>
</dbReference>
<dbReference type="KEGG" id="acad:UA74_23530"/>
<dbReference type="RefSeq" id="WP_075742215.1">
    <property type="nucleotide sequence ID" value="NZ_CP016076.1"/>
</dbReference>
<gene>
    <name evidence="3" type="ORF">UA74_23530</name>
</gene>
<reference evidence="4" key="1">
    <citation type="submission" date="2016-06" db="EMBL/GenBank/DDBJ databases">
        <title>Complete genome sequence of Actinoalloteichus fjordicus DSM 46855 (=ADI127-17), type strain of the new species Actinoalloteichus fjordicus.</title>
        <authorList>
            <person name="Ruckert C."/>
            <person name="Nouioui I."/>
            <person name="Willmese J."/>
            <person name="van Wezel G."/>
            <person name="Klenk H.-P."/>
            <person name="Kalinowski J."/>
            <person name="Zotchev S.B."/>
        </authorList>
    </citation>
    <scope>NUCLEOTIDE SEQUENCE [LARGE SCALE GENOMIC DNA]</scope>
    <source>
        <strain evidence="4">ADI127-7</strain>
    </source>
</reference>
<evidence type="ECO:0000259" key="2">
    <source>
        <dbReference type="Pfam" id="PF06724"/>
    </source>
</evidence>
<evidence type="ECO:0000256" key="1">
    <source>
        <dbReference type="SAM" id="Phobius"/>
    </source>
</evidence>
<feature type="domain" description="DUF1206" evidence="2">
    <location>
        <begin position="26"/>
        <end position="92"/>
    </location>
</feature>
<feature type="domain" description="DUF1206" evidence="2">
    <location>
        <begin position="111"/>
        <end position="178"/>
    </location>
</feature>
<accession>A0AAC9LI29</accession>
<sequence length="274" mass="27649">MIGSNTPAKAADRARRNTALQLFGRIGSVCHGIVHLVIAWLAVQVAVGGNDDQADQDGAVQVIVAGPFGRVLVGALAVGLIAFGLWQLSSSATGFRWAAGSTERTRRRIAAAGRGVAGLALAGVAIRALLGSGQSGDQSQQELTEGLLALPAGQILVAVLAAIVLAVGVASVANGVTRRFLAELDIGPLPQGSARWVRRVGTLGHVAKGVAVGVVGFLIGLAALTRDPEQAGGLDAALRTLASSPFGATLLLAVAAGFAAYGVFAVVQARCLRS</sequence>
<name>A0AAC9LI29_9PSEU</name>
<feature type="transmembrane region" description="Helical" evidence="1">
    <location>
        <begin position="109"/>
        <end position="130"/>
    </location>
</feature>